<dbReference type="OrthoDB" id="5292387at2"/>
<dbReference type="PANTHER" id="PTHR30346:SF0">
    <property type="entry name" value="HCA OPERON TRANSCRIPTIONAL ACTIVATOR HCAR"/>
    <property type="match status" value="1"/>
</dbReference>
<gene>
    <name evidence="6" type="ORF">BCY88_17725</name>
</gene>
<dbReference type="SUPFAM" id="SSF53850">
    <property type="entry name" value="Periplasmic binding protein-like II"/>
    <property type="match status" value="1"/>
</dbReference>
<dbReference type="InterPro" id="IPR036390">
    <property type="entry name" value="WH_DNA-bd_sf"/>
</dbReference>
<evidence type="ECO:0000313" key="7">
    <source>
        <dbReference type="Proteomes" id="UP000283709"/>
    </source>
</evidence>
<dbReference type="InterPro" id="IPR005119">
    <property type="entry name" value="LysR_subst-bd"/>
</dbReference>
<organism evidence="6 7">
    <name type="scientific">Paraburkholderia fungorum</name>
    <dbReference type="NCBI Taxonomy" id="134537"/>
    <lineage>
        <taxon>Bacteria</taxon>
        <taxon>Pseudomonadati</taxon>
        <taxon>Pseudomonadota</taxon>
        <taxon>Betaproteobacteria</taxon>
        <taxon>Burkholderiales</taxon>
        <taxon>Burkholderiaceae</taxon>
        <taxon>Paraburkholderia</taxon>
    </lineage>
</organism>
<evidence type="ECO:0000256" key="4">
    <source>
        <dbReference type="ARBA" id="ARBA00023163"/>
    </source>
</evidence>
<dbReference type="RefSeq" id="WP_120343322.1">
    <property type="nucleotide sequence ID" value="NZ_MCAS01000004.1"/>
</dbReference>
<dbReference type="FunFam" id="1.10.10.10:FF:000001">
    <property type="entry name" value="LysR family transcriptional regulator"/>
    <property type="match status" value="1"/>
</dbReference>
<dbReference type="Pfam" id="PF00126">
    <property type="entry name" value="HTH_1"/>
    <property type="match status" value="1"/>
</dbReference>
<dbReference type="Proteomes" id="UP000283709">
    <property type="component" value="Unassembled WGS sequence"/>
</dbReference>
<dbReference type="Gene3D" id="3.40.190.10">
    <property type="entry name" value="Periplasmic binding protein-like II"/>
    <property type="match status" value="2"/>
</dbReference>
<feature type="domain" description="HTH lysR-type" evidence="5">
    <location>
        <begin position="1"/>
        <end position="58"/>
    </location>
</feature>
<accession>A0A3R7IPQ5</accession>
<keyword evidence="4" id="KW-0804">Transcription</keyword>
<dbReference type="CDD" id="cd08414">
    <property type="entry name" value="PBP2_LTTR_aromatics_like"/>
    <property type="match status" value="1"/>
</dbReference>
<dbReference type="Pfam" id="PF03466">
    <property type="entry name" value="LysR_substrate"/>
    <property type="match status" value="1"/>
</dbReference>
<proteinExistence type="inferred from homology"/>
<protein>
    <recommendedName>
        <fullName evidence="5">HTH lysR-type domain-containing protein</fullName>
    </recommendedName>
</protein>
<dbReference type="PANTHER" id="PTHR30346">
    <property type="entry name" value="TRANSCRIPTIONAL DUAL REGULATOR HCAR-RELATED"/>
    <property type="match status" value="1"/>
</dbReference>
<dbReference type="SUPFAM" id="SSF46785">
    <property type="entry name" value="Winged helix' DNA-binding domain"/>
    <property type="match status" value="1"/>
</dbReference>
<evidence type="ECO:0000256" key="2">
    <source>
        <dbReference type="ARBA" id="ARBA00023015"/>
    </source>
</evidence>
<dbReference type="PRINTS" id="PR00039">
    <property type="entry name" value="HTHLYSR"/>
</dbReference>
<reference evidence="6 7" key="1">
    <citation type="submission" date="2016-07" db="EMBL/GenBank/DDBJ databases">
        <title>Genome analysis of Burkholderia fungorum ES3-20.</title>
        <authorList>
            <person name="Xu D."/>
            <person name="Yao R."/>
            <person name="Zheng S."/>
        </authorList>
    </citation>
    <scope>NUCLEOTIDE SEQUENCE [LARGE SCALE GENOMIC DNA]</scope>
    <source>
        <strain evidence="6 7">ES3-20</strain>
    </source>
</reference>
<dbReference type="EMBL" id="MCAS01000004">
    <property type="protein sequence ID" value="RKF49461.1"/>
    <property type="molecule type" value="Genomic_DNA"/>
</dbReference>
<evidence type="ECO:0000256" key="1">
    <source>
        <dbReference type="ARBA" id="ARBA00009437"/>
    </source>
</evidence>
<keyword evidence="3" id="KW-0238">DNA-binding</keyword>
<dbReference type="PROSITE" id="PS50931">
    <property type="entry name" value="HTH_LYSR"/>
    <property type="match status" value="1"/>
</dbReference>
<comment type="similarity">
    <text evidence="1">Belongs to the LysR transcriptional regulatory family.</text>
</comment>
<dbReference type="GO" id="GO:0003700">
    <property type="term" value="F:DNA-binding transcription factor activity"/>
    <property type="evidence" value="ECO:0007669"/>
    <property type="project" value="InterPro"/>
</dbReference>
<name>A0A3R7IPQ5_9BURK</name>
<evidence type="ECO:0000313" key="6">
    <source>
        <dbReference type="EMBL" id="RKF49461.1"/>
    </source>
</evidence>
<evidence type="ECO:0000256" key="3">
    <source>
        <dbReference type="ARBA" id="ARBA00023125"/>
    </source>
</evidence>
<dbReference type="InterPro" id="IPR000847">
    <property type="entry name" value="LysR_HTH_N"/>
</dbReference>
<evidence type="ECO:0000259" key="5">
    <source>
        <dbReference type="PROSITE" id="PS50931"/>
    </source>
</evidence>
<dbReference type="InterPro" id="IPR036388">
    <property type="entry name" value="WH-like_DNA-bd_sf"/>
</dbReference>
<keyword evidence="2" id="KW-0805">Transcription regulation</keyword>
<sequence length="320" mass="35002">MNIRHLEFFVVLAQELHFRRSAERLGITQAPLSLAIQSLETELGARLFHRTRRSVALTEAGLALLDDARAILARIEHAKESVWETVSGDVGRLRVGFTNASTLSPFFPKLIHAYRTQRPKVNITLLELSSSRQIEALEQREIDVGLLRMPEGPPSADLVFTPLMEEPLVLAMHARHRLAKAASIKLKDLRDEPFIAYPRQAGVAVYEKTVALCAKRGFEPQVVQEAQQASTLIGLTATGLGVALVPSTLQAIALPGVVFRQLDETDTTTTLYIAHRRGDANARAMQFVALAQGLRQVAASAAGNAEACLPASCAYRAQNL</sequence>
<comment type="caution">
    <text evidence="6">The sequence shown here is derived from an EMBL/GenBank/DDBJ whole genome shotgun (WGS) entry which is preliminary data.</text>
</comment>
<dbReference type="AlphaFoldDB" id="A0A3R7IPQ5"/>
<dbReference type="GO" id="GO:0003677">
    <property type="term" value="F:DNA binding"/>
    <property type="evidence" value="ECO:0007669"/>
    <property type="project" value="UniProtKB-KW"/>
</dbReference>
<dbReference type="Gene3D" id="1.10.10.10">
    <property type="entry name" value="Winged helix-like DNA-binding domain superfamily/Winged helix DNA-binding domain"/>
    <property type="match status" value="1"/>
</dbReference>
<dbReference type="GO" id="GO:0032993">
    <property type="term" value="C:protein-DNA complex"/>
    <property type="evidence" value="ECO:0007669"/>
    <property type="project" value="TreeGrafter"/>
</dbReference>